<organism evidence="2 3">
    <name type="scientific">Bombilactobacillus bombi</name>
    <dbReference type="NCBI Taxonomy" id="1303590"/>
    <lineage>
        <taxon>Bacteria</taxon>
        <taxon>Bacillati</taxon>
        <taxon>Bacillota</taxon>
        <taxon>Bacilli</taxon>
        <taxon>Lactobacillales</taxon>
        <taxon>Lactobacillaceae</taxon>
        <taxon>Bombilactobacillus</taxon>
    </lineage>
</organism>
<gene>
    <name evidence="2" type="ORF">DS831_08570</name>
</gene>
<feature type="transmembrane region" description="Helical" evidence="1">
    <location>
        <begin position="157"/>
        <end position="184"/>
    </location>
</feature>
<evidence type="ECO:0000313" key="2">
    <source>
        <dbReference type="EMBL" id="RHW50199.1"/>
    </source>
</evidence>
<feature type="transmembrane region" description="Helical" evidence="1">
    <location>
        <begin position="119"/>
        <end position="145"/>
    </location>
</feature>
<sequence>MNQEIEAYINELSANLQGLPEDERQETEEFYREYLLDGKLYSRSSIEQKLGTSQQLARKILADYSLNLDEPPTHPINHQRSQSDLRAVWWIILGILSMPVGIPILSALLGIIVATISVIFALIIGFWGLIFALAGIGLTIVVKAIPLLWTQWQVGLFYTGCGLVALALVALIVPMLIHLIRIVIDASFQLIRRLGHKVFKNQYYQTANKEKHQQ</sequence>
<keyword evidence="1" id="KW-1133">Transmembrane helix</keyword>
<feature type="transmembrane region" description="Helical" evidence="1">
    <location>
        <begin position="87"/>
        <end position="112"/>
    </location>
</feature>
<protein>
    <recommendedName>
        <fullName evidence="4">DUF1700 domain-containing protein</fullName>
    </recommendedName>
</protein>
<comment type="caution">
    <text evidence="2">The sequence shown here is derived from an EMBL/GenBank/DDBJ whole genome shotgun (WGS) entry which is preliminary data.</text>
</comment>
<dbReference type="Proteomes" id="UP000284109">
    <property type="component" value="Unassembled WGS sequence"/>
</dbReference>
<keyword evidence="3" id="KW-1185">Reference proteome</keyword>
<evidence type="ECO:0000313" key="3">
    <source>
        <dbReference type="Proteomes" id="UP000284109"/>
    </source>
</evidence>
<name>A0A417ZFX6_9LACO</name>
<dbReference type="AlphaFoldDB" id="A0A417ZFX6"/>
<reference evidence="2 3" key="1">
    <citation type="submission" date="2018-07" db="EMBL/GenBank/DDBJ databases">
        <title>Genome sequences of six Lactobacillus spp. isolated from bumble bee guts.</title>
        <authorList>
            <person name="Motta E.V.S."/>
            <person name="Moran N.A."/>
        </authorList>
    </citation>
    <scope>NUCLEOTIDE SEQUENCE [LARGE SCALE GENOMIC DNA]</scope>
    <source>
        <strain evidence="2 3">BI-1.1</strain>
    </source>
</reference>
<dbReference type="Pfam" id="PF22564">
    <property type="entry name" value="HAAS"/>
    <property type="match status" value="1"/>
</dbReference>
<keyword evidence="1" id="KW-0472">Membrane</keyword>
<dbReference type="OrthoDB" id="2242293at2"/>
<proteinExistence type="predicted"/>
<dbReference type="RefSeq" id="WP_118902739.1">
    <property type="nucleotide sequence ID" value="NZ_QOCR01000004.1"/>
</dbReference>
<evidence type="ECO:0000256" key="1">
    <source>
        <dbReference type="SAM" id="Phobius"/>
    </source>
</evidence>
<evidence type="ECO:0008006" key="4">
    <source>
        <dbReference type="Google" id="ProtNLM"/>
    </source>
</evidence>
<keyword evidence="1" id="KW-0812">Transmembrane</keyword>
<dbReference type="EMBL" id="QOCR01000004">
    <property type="protein sequence ID" value="RHW50199.1"/>
    <property type="molecule type" value="Genomic_DNA"/>
</dbReference>
<accession>A0A417ZFX6</accession>